<dbReference type="AlphaFoldDB" id="A0A7J6W8V5"/>
<keyword evidence="2" id="KW-1185">Reference proteome</keyword>
<accession>A0A7J6W8V5</accession>
<dbReference type="OrthoDB" id="10608101at2759"/>
<sequence length="233" mass="27822">MDIHQTDTYKLERLLNAKQTFLMDNFNKLAYYKERMTNSKRREEVKRDIENGVFPIECYDSLTNLNAKKYYPDRLLTLVRKLYYNEIMRSAVEGPDSQEKVNIQFSINLKKRKHPYKEHTLHLYGMGSKVEQKLFDYYLDEFLKTLYWENGSPFDVIWNGVNYGKGKSPIAQICAAVNSEYQFNEFQTGKQSKEKARMTIQKKQYNEICNYTVQKMDRYPNMFKTTTSMEDID</sequence>
<organism evidence="1 2">
    <name type="scientific">Thalictrum thalictroides</name>
    <name type="common">Rue-anemone</name>
    <name type="synonym">Anemone thalictroides</name>
    <dbReference type="NCBI Taxonomy" id="46969"/>
    <lineage>
        <taxon>Eukaryota</taxon>
        <taxon>Viridiplantae</taxon>
        <taxon>Streptophyta</taxon>
        <taxon>Embryophyta</taxon>
        <taxon>Tracheophyta</taxon>
        <taxon>Spermatophyta</taxon>
        <taxon>Magnoliopsida</taxon>
        <taxon>Ranunculales</taxon>
        <taxon>Ranunculaceae</taxon>
        <taxon>Thalictroideae</taxon>
        <taxon>Thalictrum</taxon>
    </lineage>
</organism>
<protein>
    <submittedName>
        <fullName evidence="1">Uncharacterized protein</fullName>
    </submittedName>
</protein>
<gene>
    <name evidence="1" type="ORF">FRX31_016537</name>
</gene>
<comment type="caution">
    <text evidence="1">The sequence shown here is derived from an EMBL/GenBank/DDBJ whole genome shotgun (WGS) entry which is preliminary data.</text>
</comment>
<evidence type="ECO:0000313" key="1">
    <source>
        <dbReference type="EMBL" id="KAF5193876.1"/>
    </source>
</evidence>
<evidence type="ECO:0000313" key="2">
    <source>
        <dbReference type="Proteomes" id="UP000554482"/>
    </source>
</evidence>
<dbReference type="EMBL" id="JABWDY010019500">
    <property type="protein sequence ID" value="KAF5193876.1"/>
    <property type="molecule type" value="Genomic_DNA"/>
</dbReference>
<reference evidence="1 2" key="1">
    <citation type="submission" date="2020-06" db="EMBL/GenBank/DDBJ databases">
        <title>Transcriptomic and genomic resources for Thalictrum thalictroides and T. hernandezii: Facilitating candidate gene discovery in an emerging model plant lineage.</title>
        <authorList>
            <person name="Arias T."/>
            <person name="Riano-Pachon D.M."/>
            <person name="Di Stilio V.S."/>
        </authorList>
    </citation>
    <scope>NUCLEOTIDE SEQUENCE [LARGE SCALE GENOMIC DNA]</scope>
    <source>
        <strain evidence="2">cv. WT478/WT964</strain>
        <tissue evidence="1">Leaves</tissue>
    </source>
</reference>
<name>A0A7J6W8V5_THATH</name>
<dbReference type="Proteomes" id="UP000554482">
    <property type="component" value="Unassembled WGS sequence"/>
</dbReference>
<proteinExistence type="predicted"/>